<feature type="chain" id="PRO_5006647022" description="Type IX secretion system protein PorV domain-containing protein" evidence="1">
    <location>
        <begin position="21"/>
        <end position="338"/>
    </location>
</feature>
<evidence type="ECO:0000259" key="2">
    <source>
        <dbReference type="Pfam" id="PF19572"/>
    </source>
</evidence>
<evidence type="ECO:0000313" key="3">
    <source>
        <dbReference type="EMBL" id="KPK73454.1"/>
    </source>
</evidence>
<accession>A0A0S8GKL6</accession>
<dbReference type="Gene3D" id="2.40.160.60">
    <property type="entry name" value="Outer membrane protein transport protein (OMPP1/FadL/TodX)"/>
    <property type="match status" value="1"/>
</dbReference>
<feature type="domain" description="Type IX secretion system protein PorV" evidence="2">
    <location>
        <begin position="25"/>
        <end position="250"/>
    </location>
</feature>
<gene>
    <name evidence="3" type="ORF">AMJ87_01745</name>
</gene>
<sequence>MFFKISILAVGVLVALGSAARRPGATYLLIPVGARQGGMAYAFTAIADDASANYYNAAGLAFLDSPQITGTYLGYLLGLHQDMHHVYVAAAYPFGKSCVGLDFIYFTPGKTSVVNPDGTYLGEYVAWRIAPKISYTRRFNEKTALGLSWKFIKQQDCMYWWWDPWLDSNGLDRGGTGVSFAFDFSALYRILPNLSVGIGFHNIGPDIVYTESGASDPLSWTLKSGVAYVPIDNDKIAVLISGELTKVLVGMFADEEKSFWQHVGYEFDEAWKAIGLEVTIHRIVALRGGFFYDKEGVREGFTFGIGLSYAGISLDIGIDEHVYEFETENRRISLSYKF</sequence>
<dbReference type="InterPro" id="IPR045741">
    <property type="entry name" value="PorV"/>
</dbReference>
<dbReference type="NCBIfam" id="NF033709">
    <property type="entry name" value="PorV_fam"/>
    <property type="match status" value="1"/>
</dbReference>
<reference evidence="3 4" key="1">
    <citation type="journal article" date="2015" name="Microbiome">
        <title>Genomic resolution of linkages in carbon, nitrogen, and sulfur cycling among widespread estuary sediment bacteria.</title>
        <authorList>
            <person name="Baker B.J."/>
            <person name="Lazar C.S."/>
            <person name="Teske A.P."/>
            <person name="Dick G.J."/>
        </authorList>
    </citation>
    <scope>NUCLEOTIDE SEQUENCE [LARGE SCALE GENOMIC DNA]</scope>
    <source>
        <strain evidence="3">SM23_60</strain>
    </source>
</reference>
<protein>
    <recommendedName>
        <fullName evidence="2">Type IX secretion system protein PorV domain-containing protein</fullName>
    </recommendedName>
</protein>
<dbReference type="AlphaFoldDB" id="A0A0S8GKL6"/>
<dbReference type="PATRIC" id="fig|1703780.3.peg.459"/>
<evidence type="ECO:0000256" key="1">
    <source>
        <dbReference type="SAM" id="SignalP"/>
    </source>
</evidence>
<organism evidence="3 4">
    <name type="scientific">candidate division WOR_3 bacterium SM23_60</name>
    <dbReference type="NCBI Taxonomy" id="1703780"/>
    <lineage>
        <taxon>Bacteria</taxon>
        <taxon>Bacteria division WOR-3</taxon>
    </lineage>
</organism>
<proteinExistence type="predicted"/>
<dbReference type="Pfam" id="PF19572">
    <property type="entry name" value="PorV"/>
    <property type="match status" value="1"/>
</dbReference>
<dbReference type="EMBL" id="LJUO01000009">
    <property type="protein sequence ID" value="KPK73454.1"/>
    <property type="molecule type" value="Genomic_DNA"/>
</dbReference>
<dbReference type="SUPFAM" id="SSF56935">
    <property type="entry name" value="Porins"/>
    <property type="match status" value="1"/>
</dbReference>
<name>A0A0S8GKL6_UNCW3</name>
<keyword evidence="1" id="KW-0732">Signal</keyword>
<comment type="caution">
    <text evidence="3">The sequence shown here is derived from an EMBL/GenBank/DDBJ whole genome shotgun (WGS) entry which is preliminary data.</text>
</comment>
<dbReference type="Proteomes" id="UP000051096">
    <property type="component" value="Unassembled WGS sequence"/>
</dbReference>
<feature type="signal peptide" evidence="1">
    <location>
        <begin position="1"/>
        <end position="20"/>
    </location>
</feature>
<evidence type="ECO:0000313" key="4">
    <source>
        <dbReference type="Proteomes" id="UP000051096"/>
    </source>
</evidence>